<dbReference type="InterPro" id="IPR052021">
    <property type="entry name" value="Type-I_RS_S_subunit"/>
</dbReference>
<dbReference type="SUPFAM" id="SSF53335">
    <property type="entry name" value="S-adenosyl-L-methionine-dependent methyltransferases"/>
    <property type="match status" value="1"/>
</dbReference>
<feature type="domain" description="DNA methylase adenine-specific" evidence="3">
    <location>
        <begin position="441"/>
        <end position="599"/>
    </location>
</feature>
<dbReference type="Gene3D" id="3.90.220.20">
    <property type="entry name" value="DNA methylase specificity domains"/>
    <property type="match status" value="1"/>
</dbReference>
<reference evidence="4 5" key="1">
    <citation type="submission" date="2017-06" db="EMBL/GenBank/DDBJ databases">
        <title>Genome sequencing of Fusobacterium nucleatum subsp. polymorphum KCOM 1232 (=ChDC F37).</title>
        <authorList>
            <person name="Kook J.-K."/>
            <person name="Park S.-N."/>
            <person name="Lim Y.K."/>
            <person name="Roh H."/>
        </authorList>
    </citation>
    <scope>NUCLEOTIDE SEQUENCE [LARGE SCALE GENOMIC DNA]</scope>
    <source>
        <strain evidence="5">KCOM 1232 ( ChDC F37)</strain>
    </source>
</reference>
<keyword evidence="2" id="KW-0238">DNA-binding</keyword>
<dbReference type="GO" id="GO:0008170">
    <property type="term" value="F:N-methyltransferase activity"/>
    <property type="evidence" value="ECO:0007669"/>
    <property type="project" value="InterPro"/>
</dbReference>
<dbReference type="Gene3D" id="3.40.50.150">
    <property type="entry name" value="Vaccinia Virus protein VP39"/>
    <property type="match status" value="1"/>
</dbReference>
<protein>
    <recommendedName>
        <fullName evidence="3">DNA methylase adenine-specific domain-containing protein</fullName>
    </recommendedName>
</protein>
<keyword evidence="1" id="KW-0680">Restriction system</keyword>
<sequence length="807" mass="95719">MEKISKEYYEKLRTINYSKVEITLYNKLKDYGIWWVKNRVEDTENYYLYFEDKIKYLKKHIREFLEKHIKEYNEKDFNLIYNEKFEKYEAEYKKENIPMIFHYNEYNEELNGIEISYKKETFFIEIPQQDDYSFYNDYLNPSPPFSWEDYFKKNYSYDEDKKILEMGIYCYENIEYLMIITAYILLKMQDSSWEKGFTLDSLELPENIGSSYIKDSKFEFKNHIRDLINKFEKDELLAFILFAFDFNYYLKKKTPSEKNILTSPLPDSLSNLSFKLLNIKDNDYVLNLFSELGNFAIESYFKSPNILIRGVEDFYITRNIAILKASLISNSINFLDVTNDYNKRLEDNHNKELEDIYNRMLEDEDNKKLEDIVWSLYEETPSVELLSALDYTPKQKVDKIFSNLALISDYYNIKNLVSSNYEYEGKNTESQSIQYKRHFLNLKNDKTLKEIIENASLEWLHYIELMTNLKDEGKAISLVESKILYDNENIKIRKYFIENGYIEAIILLPKNMMIGLNDSLVFIVFSKGNKKIRFVDASNFGKIKKFKEKKISILKDNDVDEIINLLNNEINSKTSISKKIEDFSKNYYNLDVNVNIDPSNKDFSKETVTVVKLKDLIKNIMRGSQISPKELEDFKTNEETSNIYLSVSDVNDGLIEFENIENYLKEIPENQEKFLVKNECILLSKYGIPPYKFTVVDILGDKKIIASSNFIIIEVDKEKINSWYLAALFSSSKGTEILKEAYSNSKNGSLSIKKLEEVMIPVHSKKVQEKISYEYFEILSDIEKEKTKLKKLLENKEKIFEKIKVEV</sequence>
<dbReference type="RefSeq" id="WP_098702788.1">
    <property type="nucleotide sequence ID" value="NZ_NJGI01000001.1"/>
</dbReference>
<dbReference type="SUPFAM" id="SSF116734">
    <property type="entry name" value="DNA methylase specificity domain"/>
    <property type="match status" value="1"/>
</dbReference>
<organism evidence="4 5">
    <name type="scientific">Fusobacterium nucleatum subsp. polymorphum</name>
    <name type="common">Fusobacterium polymorphum</name>
    <dbReference type="NCBI Taxonomy" id="76857"/>
    <lineage>
        <taxon>Bacteria</taxon>
        <taxon>Fusobacteriati</taxon>
        <taxon>Fusobacteriota</taxon>
        <taxon>Fusobacteriia</taxon>
        <taxon>Fusobacteriales</taxon>
        <taxon>Fusobacteriaceae</taxon>
        <taxon>Fusobacterium</taxon>
    </lineage>
</organism>
<dbReference type="PANTHER" id="PTHR30408:SF13">
    <property type="entry name" value="TYPE I RESTRICTION ENZYME HINDI SPECIFICITY SUBUNIT"/>
    <property type="match status" value="1"/>
</dbReference>
<evidence type="ECO:0000256" key="2">
    <source>
        <dbReference type="ARBA" id="ARBA00023125"/>
    </source>
</evidence>
<dbReference type="InterPro" id="IPR003356">
    <property type="entry name" value="DNA_methylase_A-5"/>
</dbReference>
<dbReference type="AlphaFoldDB" id="A0A2B7YP49"/>
<dbReference type="Pfam" id="PF02384">
    <property type="entry name" value="N6_Mtase"/>
    <property type="match status" value="1"/>
</dbReference>
<dbReference type="GO" id="GO:0003677">
    <property type="term" value="F:DNA binding"/>
    <property type="evidence" value="ECO:0007669"/>
    <property type="project" value="UniProtKB-KW"/>
</dbReference>
<proteinExistence type="predicted"/>
<comment type="caution">
    <text evidence="4">The sequence shown here is derived from an EMBL/GenBank/DDBJ whole genome shotgun (WGS) entry which is preliminary data.</text>
</comment>
<dbReference type="GO" id="GO:0009307">
    <property type="term" value="P:DNA restriction-modification system"/>
    <property type="evidence" value="ECO:0007669"/>
    <property type="project" value="UniProtKB-KW"/>
</dbReference>
<dbReference type="InterPro" id="IPR044946">
    <property type="entry name" value="Restrct_endonuc_typeI_TRD_sf"/>
</dbReference>
<accession>A0A2B7YP49</accession>
<evidence type="ECO:0000256" key="1">
    <source>
        <dbReference type="ARBA" id="ARBA00022747"/>
    </source>
</evidence>
<dbReference type="EMBL" id="NJGI01000001">
    <property type="protein sequence ID" value="PGH22763.1"/>
    <property type="molecule type" value="Genomic_DNA"/>
</dbReference>
<dbReference type="PANTHER" id="PTHR30408">
    <property type="entry name" value="TYPE-1 RESTRICTION ENZYME ECOKI SPECIFICITY PROTEIN"/>
    <property type="match status" value="1"/>
</dbReference>
<gene>
    <name evidence="4" type="ORF">RN96_06615</name>
</gene>
<evidence type="ECO:0000259" key="3">
    <source>
        <dbReference type="Pfam" id="PF02384"/>
    </source>
</evidence>
<name>A0A2B7YP49_FUSNP</name>
<dbReference type="Proteomes" id="UP000222862">
    <property type="component" value="Unassembled WGS sequence"/>
</dbReference>
<evidence type="ECO:0000313" key="5">
    <source>
        <dbReference type="Proteomes" id="UP000222862"/>
    </source>
</evidence>
<dbReference type="InterPro" id="IPR029063">
    <property type="entry name" value="SAM-dependent_MTases_sf"/>
</dbReference>
<evidence type="ECO:0000313" key="4">
    <source>
        <dbReference type="EMBL" id="PGH22763.1"/>
    </source>
</evidence>